<dbReference type="EMBL" id="HBUF01617868">
    <property type="protein sequence ID" value="CAG6780309.1"/>
    <property type="molecule type" value="Transcribed_RNA"/>
</dbReference>
<evidence type="ECO:0000313" key="1">
    <source>
        <dbReference type="EMBL" id="CAG6681019.1"/>
    </source>
</evidence>
<reference evidence="1" key="1">
    <citation type="submission" date="2021-05" db="EMBL/GenBank/DDBJ databases">
        <authorList>
            <person name="Alioto T."/>
            <person name="Alioto T."/>
            <person name="Gomez Garrido J."/>
        </authorList>
    </citation>
    <scope>NUCLEOTIDE SEQUENCE</scope>
</reference>
<dbReference type="EMBL" id="HBUF01071500">
    <property type="protein sequence ID" value="CAG6629673.1"/>
    <property type="molecule type" value="Transcribed_RNA"/>
</dbReference>
<sequence length="222" mass="25068">MLSRLADPLGGHPRLLSLSNLLSLVPQTFFLHLLPCLLSLFKTTSPPRLPMGYLLSMLLPLLLLMQGNSPLPSLNPVSPWLNLAPHLLVLQFLCLLILHPLQCSLPLNSPLLLPPHTLTHNYQSPPLKVRLCLRPKNGPQLLPSPRLESLLLFWIYRPRVQMRVWDNRPVQGLSNRIAQHPIFLLEPLPPVPPRGLLPPSGLIPLYKENKLLPLYLPRQGRC</sequence>
<dbReference type="EMBL" id="HBUF01617870">
    <property type="protein sequence ID" value="CAG6780313.1"/>
    <property type="molecule type" value="Transcribed_RNA"/>
</dbReference>
<organism evidence="1">
    <name type="scientific">Cacopsylla melanoneura</name>
    <dbReference type="NCBI Taxonomy" id="428564"/>
    <lineage>
        <taxon>Eukaryota</taxon>
        <taxon>Metazoa</taxon>
        <taxon>Ecdysozoa</taxon>
        <taxon>Arthropoda</taxon>
        <taxon>Hexapoda</taxon>
        <taxon>Insecta</taxon>
        <taxon>Pterygota</taxon>
        <taxon>Neoptera</taxon>
        <taxon>Paraneoptera</taxon>
        <taxon>Hemiptera</taxon>
        <taxon>Sternorrhyncha</taxon>
        <taxon>Psylloidea</taxon>
        <taxon>Psyllidae</taxon>
        <taxon>Psyllinae</taxon>
        <taxon>Cacopsylla</taxon>
    </lineage>
</organism>
<dbReference type="EMBL" id="HBUF01253954">
    <property type="protein sequence ID" value="CAG6681016.1"/>
    <property type="molecule type" value="Transcribed_RNA"/>
</dbReference>
<dbReference type="EMBL" id="HBUF01071497">
    <property type="protein sequence ID" value="CAG6629667.1"/>
    <property type="molecule type" value="Transcribed_RNA"/>
</dbReference>
<dbReference type="EMBL" id="HBUF01617869">
    <property type="protein sequence ID" value="CAG6780311.1"/>
    <property type="molecule type" value="Transcribed_RNA"/>
</dbReference>
<protein>
    <submittedName>
        <fullName evidence="1">Uncharacterized protein</fullName>
    </submittedName>
</protein>
<dbReference type="EMBL" id="HBUF01253952">
    <property type="protein sequence ID" value="CAG6681011.1"/>
    <property type="molecule type" value="Transcribed_RNA"/>
</dbReference>
<dbReference type="EMBL" id="HBUF01253955">
    <property type="protein sequence ID" value="CAG6681019.1"/>
    <property type="molecule type" value="Transcribed_RNA"/>
</dbReference>
<name>A0A8D8X406_9HEMI</name>
<accession>A0A8D8X406</accession>
<dbReference type="EMBL" id="HBUF01357910">
    <property type="protein sequence ID" value="CAG6718809.1"/>
    <property type="molecule type" value="Transcribed_RNA"/>
</dbReference>
<dbReference type="AlphaFoldDB" id="A0A8D8X406"/>
<proteinExistence type="predicted"/>